<dbReference type="PANTHER" id="PTHR46577">
    <property type="entry name" value="HTH-TYPE TRANSCRIPTIONAL REGULATORY PROTEIN GABR"/>
    <property type="match status" value="1"/>
</dbReference>
<protein>
    <submittedName>
        <fullName evidence="7">PLP-dependent aminotransferase family protein</fullName>
    </submittedName>
</protein>
<keyword evidence="2" id="KW-0663">Pyridoxal phosphate</keyword>
<proteinExistence type="inferred from homology"/>
<dbReference type="OrthoDB" id="9804020at2"/>
<dbReference type="InterPro" id="IPR000524">
    <property type="entry name" value="Tscrpt_reg_HTH_GntR"/>
</dbReference>
<keyword evidence="7" id="KW-0032">Aminotransferase</keyword>
<reference evidence="7 8" key="1">
    <citation type="submission" date="2019-09" db="EMBL/GenBank/DDBJ databases">
        <title>Genome sequence of Roseospira marina, one of the more divergent members of the non-sulfur purple photosynthetic bacterial family, the Rhodospirillaceae.</title>
        <authorList>
            <person name="Meyer T."/>
            <person name="Kyndt J."/>
        </authorList>
    </citation>
    <scope>NUCLEOTIDE SEQUENCE [LARGE SCALE GENOMIC DNA]</scope>
    <source>
        <strain evidence="7 8">DSM 15113</strain>
    </source>
</reference>
<dbReference type="Gene3D" id="3.90.1150.10">
    <property type="entry name" value="Aspartate Aminotransferase, domain 1"/>
    <property type="match status" value="1"/>
</dbReference>
<keyword evidence="5" id="KW-0804">Transcription</keyword>
<dbReference type="AlphaFoldDB" id="A0A5M6I6Y6"/>
<dbReference type="InterPro" id="IPR004839">
    <property type="entry name" value="Aminotransferase_I/II_large"/>
</dbReference>
<dbReference type="GO" id="GO:0003677">
    <property type="term" value="F:DNA binding"/>
    <property type="evidence" value="ECO:0007669"/>
    <property type="project" value="UniProtKB-KW"/>
</dbReference>
<feature type="domain" description="HTH gntR-type" evidence="6">
    <location>
        <begin position="39"/>
        <end position="107"/>
    </location>
</feature>
<keyword evidence="7" id="KW-0808">Transferase</keyword>
<name>A0A5M6I6Y6_9PROT</name>
<evidence type="ECO:0000256" key="4">
    <source>
        <dbReference type="ARBA" id="ARBA00023125"/>
    </source>
</evidence>
<dbReference type="Pfam" id="PF00155">
    <property type="entry name" value="Aminotran_1_2"/>
    <property type="match status" value="1"/>
</dbReference>
<dbReference type="InterPro" id="IPR051446">
    <property type="entry name" value="HTH_trans_reg/aminotransferase"/>
</dbReference>
<evidence type="ECO:0000256" key="3">
    <source>
        <dbReference type="ARBA" id="ARBA00023015"/>
    </source>
</evidence>
<evidence type="ECO:0000256" key="1">
    <source>
        <dbReference type="ARBA" id="ARBA00005384"/>
    </source>
</evidence>
<organism evidence="7 8">
    <name type="scientific">Roseospira marina</name>
    <dbReference type="NCBI Taxonomy" id="140057"/>
    <lineage>
        <taxon>Bacteria</taxon>
        <taxon>Pseudomonadati</taxon>
        <taxon>Pseudomonadota</taxon>
        <taxon>Alphaproteobacteria</taxon>
        <taxon>Rhodospirillales</taxon>
        <taxon>Rhodospirillaceae</taxon>
        <taxon>Roseospira</taxon>
    </lineage>
</organism>
<dbReference type="EMBL" id="VWPJ01000028">
    <property type="protein sequence ID" value="KAA5603862.1"/>
    <property type="molecule type" value="Genomic_DNA"/>
</dbReference>
<dbReference type="InterPro" id="IPR015421">
    <property type="entry name" value="PyrdxlP-dep_Trfase_major"/>
</dbReference>
<evidence type="ECO:0000313" key="7">
    <source>
        <dbReference type="EMBL" id="KAA5603862.1"/>
    </source>
</evidence>
<evidence type="ECO:0000256" key="5">
    <source>
        <dbReference type="ARBA" id="ARBA00023163"/>
    </source>
</evidence>
<dbReference type="PANTHER" id="PTHR46577:SF1">
    <property type="entry name" value="HTH-TYPE TRANSCRIPTIONAL REGULATORY PROTEIN GABR"/>
    <property type="match status" value="1"/>
</dbReference>
<keyword evidence="3" id="KW-0805">Transcription regulation</keyword>
<dbReference type="SUPFAM" id="SSF53383">
    <property type="entry name" value="PLP-dependent transferases"/>
    <property type="match status" value="1"/>
</dbReference>
<dbReference type="InterPro" id="IPR036390">
    <property type="entry name" value="WH_DNA-bd_sf"/>
</dbReference>
<dbReference type="GO" id="GO:0003700">
    <property type="term" value="F:DNA-binding transcription factor activity"/>
    <property type="evidence" value="ECO:0007669"/>
    <property type="project" value="InterPro"/>
</dbReference>
<dbReference type="Gene3D" id="3.40.640.10">
    <property type="entry name" value="Type I PLP-dependent aspartate aminotransferase-like (Major domain)"/>
    <property type="match status" value="1"/>
</dbReference>
<dbReference type="GO" id="GO:0030170">
    <property type="term" value="F:pyridoxal phosphate binding"/>
    <property type="evidence" value="ECO:0007669"/>
    <property type="project" value="InterPro"/>
</dbReference>
<keyword evidence="8" id="KW-1185">Reference proteome</keyword>
<dbReference type="Proteomes" id="UP000324065">
    <property type="component" value="Unassembled WGS sequence"/>
</dbReference>
<dbReference type="CDD" id="cd07377">
    <property type="entry name" value="WHTH_GntR"/>
    <property type="match status" value="1"/>
</dbReference>
<dbReference type="SMART" id="SM00345">
    <property type="entry name" value="HTH_GNTR"/>
    <property type="match status" value="1"/>
</dbReference>
<dbReference type="Pfam" id="PF00392">
    <property type="entry name" value="GntR"/>
    <property type="match status" value="1"/>
</dbReference>
<gene>
    <name evidence="7" type="ORF">F1188_18640</name>
</gene>
<dbReference type="GO" id="GO:0008483">
    <property type="term" value="F:transaminase activity"/>
    <property type="evidence" value="ECO:0007669"/>
    <property type="project" value="UniProtKB-KW"/>
</dbReference>
<accession>A0A5M6I6Y6</accession>
<dbReference type="CDD" id="cd00609">
    <property type="entry name" value="AAT_like"/>
    <property type="match status" value="1"/>
</dbReference>
<dbReference type="SUPFAM" id="SSF46785">
    <property type="entry name" value="Winged helix' DNA-binding domain"/>
    <property type="match status" value="1"/>
</dbReference>
<sequence>MHTLSVRQCRRSFGGFRTSVLKARMTRSAWRPRALSPSVPVYRAIADALAADRAAGRLTPGERLPTHRALADSLGVTVTTVSRAYAEATRRGLVEGTVGRGTFVRAPGPGPGGHVGGGARLTFDFDDGTGNGTVGPAVRPVDLGPNHPAAVGAEQRLAETLAVLATDPAALQPLAAYQLHDAAPRYRAAGATWMARAGMPDDPDAVVVTGGVQHGIAVTMLTLLRPGETALCADICYPGIKLLAHRHGVDLVGVPLDAEGLVPDALDEAAARTGARALFCIPTLQNPTAAVSSPQRRAALAEVAERRDLTVIEDDIYGLLPEQRPAPLATLIPHRTVFLTGTAKALAPGLRTGFAQVPPTLRAQFVATVWATIWMAAPLMVEITTRWIEDGTADALVAAQRRAVAERLVIAAEELGDLPWHGGPNTLHLWLTLPAPWRAEAFRDILAARGVLVQPAAVFHVGPGRMPEGVRLCVGGEPDLDRLRGALAAVRAVYDAGPFTLTRGP</sequence>
<keyword evidence="4" id="KW-0238">DNA-binding</keyword>
<evidence type="ECO:0000256" key="2">
    <source>
        <dbReference type="ARBA" id="ARBA00022898"/>
    </source>
</evidence>
<dbReference type="InterPro" id="IPR036388">
    <property type="entry name" value="WH-like_DNA-bd_sf"/>
</dbReference>
<dbReference type="InterPro" id="IPR015422">
    <property type="entry name" value="PyrdxlP-dep_Trfase_small"/>
</dbReference>
<evidence type="ECO:0000313" key="8">
    <source>
        <dbReference type="Proteomes" id="UP000324065"/>
    </source>
</evidence>
<comment type="caution">
    <text evidence="7">The sequence shown here is derived from an EMBL/GenBank/DDBJ whole genome shotgun (WGS) entry which is preliminary data.</text>
</comment>
<dbReference type="InterPro" id="IPR015424">
    <property type="entry name" value="PyrdxlP-dep_Trfase"/>
</dbReference>
<comment type="similarity">
    <text evidence="1">In the C-terminal section; belongs to the class-I pyridoxal-phosphate-dependent aminotransferase family.</text>
</comment>
<evidence type="ECO:0000259" key="6">
    <source>
        <dbReference type="PROSITE" id="PS50949"/>
    </source>
</evidence>
<dbReference type="Gene3D" id="1.10.10.10">
    <property type="entry name" value="Winged helix-like DNA-binding domain superfamily/Winged helix DNA-binding domain"/>
    <property type="match status" value="1"/>
</dbReference>
<dbReference type="PROSITE" id="PS50949">
    <property type="entry name" value="HTH_GNTR"/>
    <property type="match status" value="1"/>
</dbReference>